<evidence type="ECO:0000313" key="3">
    <source>
        <dbReference type="Proteomes" id="UP001596523"/>
    </source>
</evidence>
<feature type="compositionally biased region" description="Basic and acidic residues" evidence="1">
    <location>
        <begin position="57"/>
        <end position="66"/>
    </location>
</feature>
<feature type="region of interest" description="Disordered" evidence="1">
    <location>
        <begin position="57"/>
        <end position="78"/>
    </location>
</feature>
<evidence type="ECO:0000256" key="1">
    <source>
        <dbReference type="SAM" id="MobiDB-lite"/>
    </source>
</evidence>
<gene>
    <name evidence="2" type="ORF">ACFQVC_11775</name>
</gene>
<evidence type="ECO:0000313" key="2">
    <source>
        <dbReference type="EMBL" id="MFC7304895.1"/>
    </source>
</evidence>
<comment type="caution">
    <text evidence="2">The sequence shown here is derived from an EMBL/GenBank/DDBJ whole genome shotgun (WGS) entry which is preliminary data.</text>
</comment>
<dbReference type="EMBL" id="JBHTCF010000004">
    <property type="protein sequence ID" value="MFC7304895.1"/>
    <property type="molecule type" value="Genomic_DNA"/>
</dbReference>
<accession>A0ABW2JH70</accession>
<protein>
    <submittedName>
        <fullName evidence="2">Uncharacterized protein</fullName>
    </submittedName>
</protein>
<organism evidence="2 3">
    <name type="scientific">Streptomyces monticola</name>
    <dbReference type="NCBI Taxonomy" id="2666263"/>
    <lineage>
        <taxon>Bacteria</taxon>
        <taxon>Bacillati</taxon>
        <taxon>Actinomycetota</taxon>
        <taxon>Actinomycetes</taxon>
        <taxon>Kitasatosporales</taxon>
        <taxon>Streptomycetaceae</taxon>
        <taxon>Streptomyces</taxon>
    </lineage>
</organism>
<dbReference type="RefSeq" id="WP_381829819.1">
    <property type="nucleotide sequence ID" value="NZ_JBHTCF010000004.1"/>
</dbReference>
<proteinExistence type="predicted"/>
<dbReference type="Proteomes" id="UP001596523">
    <property type="component" value="Unassembled WGS sequence"/>
</dbReference>
<keyword evidence="3" id="KW-1185">Reference proteome</keyword>
<name>A0ABW2JH70_9ACTN</name>
<sequence length="78" mass="8555">MAKDTGRAEPRQAGHVCPVCKQPVETVIKRRKVLGAYVPTWGPGPCRHADCSARVDEDTAKGEWKPTRSARLNKLSQG</sequence>
<reference evidence="3" key="1">
    <citation type="journal article" date="2019" name="Int. J. Syst. Evol. Microbiol.">
        <title>The Global Catalogue of Microorganisms (GCM) 10K type strain sequencing project: providing services to taxonomists for standard genome sequencing and annotation.</title>
        <authorList>
            <consortium name="The Broad Institute Genomics Platform"/>
            <consortium name="The Broad Institute Genome Sequencing Center for Infectious Disease"/>
            <person name="Wu L."/>
            <person name="Ma J."/>
        </authorList>
    </citation>
    <scope>NUCLEOTIDE SEQUENCE [LARGE SCALE GENOMIC DNA]</scope>
    <source>
        <strain evidence="3">SYNS20</strain>
    </source>
</reference>